<feature type="transmembrane region" description="Helical" evidence="5">
    <location>
        <begin position="44"/>
        <end position="64"/>
    </location>
</feature>
<accession>A0ABR8NF99</accession>
<evidence type="ECO:0000256" key="3">
    <source>
        <dbReference type="ARBA" id="ARBA00022989"/>
    </source>
</evidence>
<evidence type="ECO:0000256" key="1">
    <source>
        <dbReference type="ARBA" id="ARBA00004141"/>
    </source>
</evidence>
<evidence type="ECO:0000256" key="5">
    <source>
        <dbReference type="SAM" id="Phobius"/>
    </source>
</evidence>
<evidence type="ECO:0000313" key="6">
    <source>
        <dbReference type="EMBL" id="MBD3926799.1"/>
    </source>
</evidence>
<evidence type="ECO:0000256" key="2">
    <source>
        <dbReference type="ARBA" id="ARBA00022692"/>
    </source>
</evidence>
<keyword evidence="3 5" id="KW-1133">Transmembrane helix</keyword>
<dbReference type="CDD" id="cd16914">
    <property type="entry name" value="EcfT"/>
    <property type="match status" value="1"/>
</dbReference>
<dbReference type="EMBL" id="JACXYZ010000003">
    <property type="protein sequence ID" value="MBD3926799.1"/>
    <property type="molecule type" value="Genomic_DNA"/>
</dbReference>
<reference evidence="6 7" key="1">
    <citation type="submission" date="2020-09" db="EMBL/GenBank/DDBJ databases">
        <title>novel species in genus Nocardioides.</title>
        <authorList>
            <person name="Zhang G."/>
        </authorList>
    </citation>
    <scope>NUCLEOTIDE SEQUENCE [LARGE SCALE GENOMIC DNA]</scope>
    <source>
        <strain evidence="6 7">KCTC 39551</strain>
    </source>
</reference>
<dbReference type="Pfam" id="PF02361">
    <property type="entry name" value="CbiQ"/>
    <property type="match status" value="1"/>
</dbReference>
<dbReference type="PANTHER" id="PTHR33514:SF13">
    <property type="entry name" value="PROTEIN ABCI12, CHLOROPLASTIC"/>
    <property type="match status" value="1"/>
</dbReference>
<protein>
    <submittedName>
        <fullName evidence="6">Energy-coupling factor transporter transmembrane protein EcfT</fullName>
    </submittedName>
</protein>
<feature type="transmembrane region" description="Helical" evidence="5">
    <location>
        <begin position="21"/>
        <end position="38"/>
    </location>
</feature>
<proteinExistence type="predicted"/>
<keyword evidence="7" id="KW-1185">Reference proteome</keyword>
<name>A0ABR8NF99_9ACTN</name>
<comment type="subcellular location">
    <subcellularLocation>
        <location evidence="1">Membrane</location>
        <topology evidence="1">Multi-pass membrane protein</topology>
    </subcellularLocation>
</comment>
<keyword evidence="2 5" id="KW-0812">Transmembrane</keyword>
<dbReference type="InterPro" id="IPR003339">
    <property type="entry name" value="ABC/ECF_trnsptr_transmembrane"/>
</dbReference>
<dbReference type="PANTHER" id="PTHR33514">
    <property type="entry name" value="PROTEIN ABCI12, CHLOROPLASTIC"/>
    <property type="match status" value="1"/>
</dbReference>
<dbReference type="RefSeq" id="WP_191196631.1">
    <property type="nucleotide sequence ID" value="NZ_JACXYZ010000003.1"/>
</dbReference>
<gene>
    <name evidence="6" type="ORF">IEZ26_19420</name>
</gene>
<organism evidence="6 7">
    <name type="scientific">Nocardioides cavernae</name>
    <dbReference type="NCBI Taxonomy" id="1921566"/>
    <lineage>
        <taxon>Bacteria</taxon>
        <taxon>Bacillati</taxon>
        <taxon>Actinomycetota</taxon>
        <taxon>Actinomycetes</taxon>
        <taxon>Propionibacteriales</taxon>
        <taxon>Nocardioidaceae</taxon>
        <taxon>Nocardioides</taxon>
    </lineage>
</organism>
<evidence type="ECO:0000313" key="7">
    <source>
        <dbReference type="Proteomes" id="UP000618818"/>
    </source>
</evidence>
<keyword evidence="4 5" id="KW-0472">Membrane</keyword>
<sequence>MSAQLLGLHQPGTTWLHRLPAGAKLLGLMAASLVVVLVHGPASAVAFVLVAAGLVVWSGARLGFTLRAMRWLLLTAAILGAWTVWQNGWPRAVEVVGDLVALILLATTMTVTTPVDEVMDAVARGLRPLRRVGVDPEAVALAFSLMLRAIPTTIGLAEESRDAAVARGLERSPRARLIPFVVRVVARAHDTGDALHARGIGDD</sequence>
<evidence type="ECO:0000256" key="4">
    <source>
        <dbReference type="ARBA" id="ARBA00023136"/>
    </source>
</evidence>
<comment type="caution">
    <text evidence="6">The sequence shown here is derived from an EMBL/GenBank/DDBJ whole genome shotgun (WGS) entry which is preliminary data.</text>
</comment>
<dbReference type="Proteomes" id="UP000618818">
    <property type="component" value="Unassembled WGS sequence"/>
</dbReference>